<dbReference type="OrthoDB" id="427280at2759"/>
<dbReference type="AlphaFoldDB" id="J3P3Q6"/>
<dbReference type="GeneID" id="20348601"/>
<dbReference type="EMBL" id="GL385398">
    <property type="protein sequence ID" value="EJT74300.1"/>
    <property type="molecule type" value="Genomic_DNA"/>
</dbReference>
<accession>J3P3Q6</accession>
<dbReference type="Proteomes" id="UP000006039">
    <property type="component" value="Unassembled WGS sequence"/>
</dbReference>
<reference evidence="3" key="1">
    <citation type="submission" date="2010-07" db="EMBL/GenBank/DDBJ databases">
        <title>The genome sequence of Gaeumannomyces graminis var. tritici strain R3-111a-1.</title>
        <authorList>
            <consortium name="The Broad Institute Genome Sequencing Platform"/>
            <person name="Ma L.-J."/>
            <person name="Dead R."/>
            <person name="Young S."/>
            <person name="Zeng Q."/>
            <person name="Koehrsen M."/>
            <person name="Alvarado L."/>
            <person name="Berlin A."/>
            <person name="Chapman S.B."/>
            <person name="Chen Z."/>
            <person name="Freedman E."/>
            <person name="Gellesch M."/>
            <person name="Goldberg J."/>
            <person name="Griggs A."/>
            <person name="Gujja S."/>
            <person name="Heilman E.R."/>
            <person name="Heiman D."/>
            <person name="Hepburn T."/>
            <person name="Howarth C."/>
            <person name="Jen D."/>
            <person name="Larson L."/>
            <person name="Mehta T."/>
            <person name="Neiman D."/>
            <person name="Pearson M."/>
            <person name="Roberts A."/>
            <person name="Saif S."/>
            <person name="Shea T."/>
            <person name="Shenoy N."/>
            <person name="Sisk P."/>
            <person name="Stolte C."/>
            <person name="Sykes S."/>
            <person name="Walk T."/>
            <person name="White J."/>
            <person name="Yandava C."/>
            <person name="Haas B."/>
            <person name="Nusbaum C."/>
            <person name="Birren B."/>
        </authorList>
    </citation>
    <scope>NUCLEOTIDE SEQUENCE [LARGE SCALE GENOMIC DNA]</scope>
    <source>
        <strain evidence="3">R3-111a-1</strain>
    </source>
</reference>
<dbReference type="STRING" id="644352.J3P3Q6"/>
<proteinExistence type="predicted"/>
<reference evidence="1" key="3">
    <citation type="submission" date="2010-09" db="EMBL/GenBank/DDBJ databases">
        <title>Annotation of Gaeumannomyces graminis var. tritici R3-111a-1.</title>
        <authorList>
            <consortium name="The Broad Institute Genome Sequencing Platform"/>
            <person name="Ma L.-J."/>
            <person name="Dead R."/>
            <person name="Young S.K."/>
            <person name="Zeng Q."/>
            <person name="Gargeya S."/>
            <person name="Fitzgerald M."/>
            <person name="Haas B."/>
            <person name="Abouelleil A."/>
            <person name="Alvarado L."/>
            <person name="Arachchi H.M."/>
            <person name="Berlin A."/>
            <person name="Brown A."/>
            <person name="Chapman S.B."/>
            <person name="Chen Z."/>
            <person name="Dunbar C."/>
            <person name="Freedman E."/>
            <person name="Gearin G."/>
            <person name="Gellesch M."/>
            <person name="Goldberg J."/>
            <person name="Griggs A."/>
            <person name="Gujja S."/>
            <person name="Heiman D."/>
            <person name="Howarth C."/>
            <person name="Larson L."/>
            <person name="Lui A."/>
            <person name="MacDonald P.J.P."/>
            <person name="Mehta T."/>
            <person name="Montmayeur A."/>
            <person name="Murphy C."/>
            <person name="Neiman D."/>
            <person name="Pearson M."/>
            <person name="Priest M."/>
            <person name="Roberts A."/>
            <person name="Saif S."/>
            <person name="Shea T."/>
            <person name="Shenoy N."/>
            <person name="Sisk P."/>
            <person name="Stolte C."/>
            <person name="Sykes S."/>
            <person name="Yandava C."/>
            <person name="Wortman J."/>
            <person name="Nusbaum C."/>
            <person name="Birren B."/>
        </authorList>
    </citation>
    <scope>NUCLEOTIDE SEQUENCE</scope>
    <source>
        <strain evidence="1">R3-111a-1</strain>
    </source>
</reference>
<reference evidence="2" key="5">
    <citation type="submission" date="2018-04" db="UniProtKB">
        <authorList>
            <consortium name="EnsemblFungi"/>
        </authorList>
    </citation>
    <scope>IDENTIFICATION</scope>
    <source>
        <strain evidence="2">R3-111a-1</strain>
    </source>
</reference>
<organism evidence="1">
    <name type="scientific">Gaeumannomyces tritici (strain R3-111a-1)</name>
    <name type="common">Wheat and barley take-all root rot fungus</name>
    <name type="synonym">Gaeumannomyces graminis var. tritici</name>
    <dbReference type="NCBI Taxonomy" id="644352"/>
    <lineage>
        <taxon>Eukaryota</taxon>
        <taxon>Fungi</taxon>
        <taxon>Dikarya</taxon>
        <taxon>Ascomycota</taxon>
        <taxon>Pezizomycotina</taxon>
        <taxon>Sordariomycetes</taxon>
        <taxon>Sordariomycetidae</taxon>
        <taxon>Magnaporthales</taxon>
        <taxon>Magnaporthaceae</taxon>
        <taxon>Gaeumannomyces</taxon>
    </lineage>
</organism>
<evidence type="ECO:0000313" key="2">
    <source>
        <dbReference type="EnsemblFungi" id="EJT74300"/>
    </source>
</evidence>
<dbReference type="HOGENOM" id="CLU_025879_0_1_1"/>
<dbReference type="RefSeq" id="XP_009224244.1">
    <property type="nucleotide sequence ID" value="XM_009225980.1"/>
</dbReference>
<keyword evidence="3" id="KW-1185">Reference proteome</keyword>
<reference evidence="2" key="4">
    <citation type="journal article" date="2015" name="G3 (Bethesda)">
        <title>Genome sequences of three phytopathogenic species of the Magnaporthaceae family of fungi.</title>
        <authorList>
            <person name="Okagaki L.H."/>
            <person name="Nunes C.C."/>
            <person name="Sailsbery J."/>
            <person name="Clay B."/>
            <person name="Brown D."/>
            <person name="John T."/>
            <person name="Oh Y."/>
            <person name="Young N."/>
            <person name="Fitzgerald M."/>
            <person name="Haas B.J."/>
            <person name="Zeng Q."/>
            <person name="Young S."/>
            <person name="Adiconis X."/>
            <person name="Fan L."/>
            <person name="Levin J.Z."/>
            <person name="Mitchell T.K."/>
            <person name="Okubara P.A."/>
            <person name="Farman M.L."/>
            <person name="Kohn L.M."/>
            <person name="Birren B."/>
            <person name="Ma L.-J."/>
            <person name="Dean R.A."/>
        </authorList>
    </citation>
    <scope>NUCLEOTIDE SEQUENCE</scope>
    <source>
        <strain evidence="2">R3-111a-1</strain>
    </source>
</reference>
<reference evidence="1" key="2">
    <citation type="submission" date="2010-07" db="EMBL/GenBank/DDBJ databases">
        <authorList>
            <consortium name="The Broad Institute Genome Sequencing Platform"/>
            <consortium name="Broad Institute Genome Sequencing Center for Infectious Disease"/>
            <person name="Ma L.-J."/>
            <person name="Dead R."/>
            <person name="Young S."/>
            <person name="Zeng Q."/>
            <person name="Koehrsen M."/>
            <person name="Alvarado L."/>
            <person name="Berlin A."/>
            <person name="Chapman S.B."/>
            <person name="Chen Z."/>
            <person name="Freedman E."/>
            <person name="Gellesch M."/>
            <person name="Goldberg J."/>
            <person name="Griggs A."/>
            <person name="Gujja S."/>
            <person name="Heilman E.R."/>
            <person name="Heiman D."/>
            <person name="Hepburn T."/>
            <person name="Howarth C."/>
            <person name="Jen D."/>
            <person name="Larson L."/>
            <person name="Mehta T."/>
            <person name="Neiman D."/>
            <person name="Pearson M."/>
            <person name="Roberts A."/>
            <person name="Saif S."/>
            <person name="Shea T."/>
            <person name="Shenoy N."/>
            <person name="Sisk P."/>
            <person name="Stolte C."/>
            <person name="Sykes S."/>
            <person name="Walk T."/>
            <person name="White J."/>
            <person name="Yandava C."/>
            <person name="Haas B."/>
            <person name="Nusbaum C."/>
            <person name="Birren B."/>
        </authorList>
    </citation>
    <scope>NUCLEOTIDE SEQUENCE</scope>
    <source>
        <strain evidence="1">R3-111a-1</strain>
    </source>
</reference>
<dbReference type="EnsemblFungi" id="EJT74300">
    <property type="protein sequence ID" value="EJT74300"/>
    <property type="gene ID" value="GGTG_08143"/>
</dbReference>
<evidence type="ECO:0000313" key="3">
    <source>
        <dbReference type="Proteomes" id="UP000006039"/>
    </source>
</evidence>
<dbReference type="VEuPathDB" id="FungiDB:GGTG_08143"/>
<evidence type="ECO:0000313" key="1">
    <source>
        <dbReference type="EMBL" id="EJT74300.1"/>
    </source>
</evidence>
<dbReference type="Gene3D" id="3.40.30.10">
    <property type="entry name" value="Glutaredoxin"/>
    <property type="match status" value="2"/>
</dbReference>
<protein>
    <submittedName>
        <fullName evidence="1 2">Uncharacterized protein</fullName>
    </submittedName>
</protein>
<name>J3P3Q6_GAET3</name>
<gene>
    <name evidence="2" type="primary">20348601</name>
    <name evidence="1" type="ORF">GGTG_08143</name>
</gene>
<dbReference type="CDD" id="cd02981">
    <property type="entry name" value="PDI_b_family"/>
    <property type="match status" value="1"/>
</dbReference>
<sequence>MPSILSWATKNQPSREQRLASDPGCWDPALGFPDMLLNAIFLIRLQESKHTADWLALSSRRLHHQRQPRWQYPHECATAPASTMMPRPFFCPIHLLRLLPPALAWQHVAESELATVVEQHQLALVARLNPGGWKHNGTQPAASATADEALMSIDCSAAVSGEVCALAAPDFPAIRVFRPGSHGPPAAYQGSMTAAAISQYLARHRRPKVSELVTAEALASFQTVDRVVFVAFVPPQGGVVVGATAHDPRALSYRRAALRYRDEFSFGIVTDHALASSLEGGDGEGSGSAFVVVCHRPGDSHTSRFVFPELKDGVDSTADAAPALEAFIRDGGRPDIAQLTPLNHQRYLGLDWPVAYLFACTEPERDTLRALLARLAKSYRDSLTVVVANPFDLPGLPERLGLGPPSPSCPPSGALHQLSSDRMYPCPAGRPVDARSVQQWGLDVFQVRVLPWLPPGADDTAATTSFADPGPTRVASRRISVASIPGVKIRIAGRAHDEL</sequence>
<dbReference type="eggNOG" id="KOG0190">
    <property type="taxonomic scope" value="Eukaryota"/>
</dbReference>